<dbReference type="InterPro" id="IPR000182">
    <property type="entry name" value="GNAT_dom"/>
</dbReference>
<dbReference type="Gene3D" id="3.40.630.30">
    <property type="match status" value="1"/>
</dbReference>
<dbReference type="GO" id="GO:0016746">
    <property type="term" value="F:acyltransferase activity"/>
    <property type="evidence" value="ECO:0007669"/>
    <property type="project" value="UniProtKB-KW"/>
</dbReference>
<organism evidence="3 4">
    <name type="scientific">Streptosporangium vulgare</name>
    <dbReference type="NCBI Taxonomy" id="46190"/>
    <lineage>
        <taxon>Bacteria</taxon>
        <taxon>Bacillati</taxon>
        <taxon>Actinomycetota</taxon>
        <taxon>Actinomycetes</taxon>
        <taxon>Streptosporangiales</taxon>
        <taxon>Streptosporangiaceae</taxon>
        <taxon>Streptosporangium</taxon>
    </lineage>
</organism>
<dbReference type="PANTHER" id="PTHR43792">
    <property type="entry name" value="GNAT FAMILY, PUTATIVE (AFU_ORTHOLOGUE AFUA_3G00765)-RELATED-RELATED"/>
    <property type="match status" value="1"/>
</dbReference>
<dbReference type="PANTHER" id="PTHR43792:SF1">
    <property type="entry name" value="N-ACETYLTRANSFERASE DOMAIN-CONTAINING PROTEIN"/>
    <property type="match status" value="1"/>
</dbReference>
<comment type="caution">
    <text evidence="3">The sequence shown here is derived from an EMBL/GenBank/DDBJ whole genome shotgun (WGS) entry which is preliminary data.</text>
</comment>
<keyword evidence="3" id="KW-0808">Transferase</keyword>
<feature type="region of interest" description="Disordered" evidence="1">
    <location>
        <begin position="177"/>
        <end position="239"/>
    </location>
</feature>
<dbReference type="RefSeq" id="WP_344749031.1">
    <property type="nucleotide sequence ID" value="NZ_BAAAWW010000179.1"/>
</dbReference>
<protein>
    <submittedName>
        <fullName evidence="3">GNAT family N-acetyltransferase</fullName>
        <ecNumber evidence="3">2.3.-.-</ecNumber>
    </submittedName>
</protein>
<dbReference type="EC" id="2.3.-.-" evidence="3"/>
<name>A0ABV5T6F0_9ACTN</name>
<evidence type="ECO:0000313" key="4">
    <source>
        <dbReference type="Proteomes" id="UP001589610"/>
    </source>
</evidence>
<dbReference type="Proteomes" id="UP001589610">
    <property type="component" value="Unassembled WGS sequence"/>
</dbReference>
<feature type="region of interest" description="Disordered" evidence="1">
    <location>
        <begin position="78"/>
        <end position="107"/>
    </location>
</feature>
<dbReference type="SUPFAM" id="SSF55729">
    <property type="entry name" value="Acyl-CoA N-acyltransferases (Nat)"/>
    <property type="match status" value="1"/>
</dbReference>
<dbReference type="CDD" id="cd04301">
    <property type="entry name" value="NAT_SF"/>
    <property type="match status" value="1"/>
</dbReference>
<accession>A0ABV5T6F0</accession>
<dbReference type="InterPro" id="IPR016181">
    <property type="entry name" value="Acyl_CoA_acyltransferase"/>
</dbReference>
<feature type="compositionally biased region" description="Basic and acidic residues" evidence="1">
    <location>
        <begin position="182"/>
        <end position="207"/>
    </location>
</feature>
<dbReference type="InterPro" id="IPR051531">
    <property type="entry name" value="N-acetyltransferase"/>
</dbReference>
<evidence type="ECO:0000256" key="1">
    <source>
        <dbReference type="SAM" id="MobiDB-lite"/>
    </source>
</evidence>
<dbReference type="EMBL" id="JBHMBS010000001">
    <property type="protein sequence ID" value="MFB9673995.1"/>
    <property type="molecule type" value="Genomic_DNA"/>
</dbReference>
<keyword evidence="3" id="KW-0012">Acyltransferase</keyword>
<proteinExistence type="predicted"/>
<sequence>MNAEPVRTARLTLEPLAVHHATEMAEVLGDPALHTFIGGSPETPERLRDRYARLAAPPPPDRGESWLNWVIRLHAPDIGSDRLDDDPGSGSKGGSDSGSDPRAGGSDRLVGYVQATVAGDRATVAWVVGTPWQGRGIAGEAAVALVAWLRERGTTTIVATIHPDHTASSAVARRAGLTPTDGRVDGEVVWRSGQVRDRPPTTDRGSHEPWTVNGMDRVPRGPHGPWTRGRRGSHGPWTP</sequence>
<dbReference type="Pfam" id="PF13302">
    <property type="entry name" value="Acetyltransf_3"/>
    <property type="match status" value="1"/>
</dbReference>
<evidence type="ECO:0000313" key="3">
    <source>
        <dbReference type="EMBL" id="MFB9673995.1"/>
    </source>
</evidence>
<gene>
    <name evidence="3" type="ORF">ACFFRH_00735</name>
</gene>
<keyword evidence="4" id="KW-1185">Reference proteome</keyword>
<feature type="domain" description="N-acetyltransferase" evidence="2">
    <location>
        <begin position="10"/>
        <end position="177"/>
    </location>
</feature>
<reference evidence="3 4" key="1">
    <citation type="submission" date="2024-09" db="EMBL/GenBank/DDBJ databases">
        <authorList>
            <person name="Sun Q."/>
            <person name="Mori K."/>
        </authorList>
    </citation>
    <scope>NUCLEOTIDE SEQUENCE [LARGE SCALE GENOMIC DNA]</scope>
    <source>
        <strain evidence="3 4">JCM 3028</strain>
    </source>
</reference>
<evidence type="ECO:0000259" key="2">
    <source>
        <dbReference type="Pfam" id="PF13302"/>
    </source>
</evidence>